<dbReference type="GO" id="GO:0005829">
    <property type="term" value="C:cytosol"/>
    <property type="evidence" value="ECO:0007669"/>
    <property type="project" value="TreeGrafter"/>
</dbReference>
<dbReference type="Proteomes" id="UP000824125">
    <property type="component" value="Unassembled WGS sequence"/>
</dbReference>
<proteinExistence type="predicted"/>
<dbReference type="GO" id="GO:0003887">
    <property type="term" value="F:DNA-directed DNA polymerase activity"/>
    <property type="evidence" value="ECO:0007669"/>
    <property type="project" value="InterPro"/>
</dbReference>
<keyword evidence="1" id="KW-0540">Nuclease</keyword>
<dbReference type="SUPFAM" id="SSF53098">
    <property type="entry name" value="Ribonuclease H-like"/>
    <property type="match status" value="1"/>
</dbReference>
<dbReference type="FunFam" id="3.30.420.10:FF:000045">
    <property type="entry name" value="3'-5' exonuclease DinG"/>
    <property type="match status" value="1"/>
</dbReference>
<dbReference type="Gene3D" id="3.30.420.10">
    <property type="entry name" value="Ribonuclease H-like superfamily/Ribonuclease H"/>
    <property type="match status" value="1"/>
</dbReference>
<dbReference type="CDD" id="cd06127">
    <property type="entry name" value="DEDDh"/>
    <property type="match status" value="1"/>
</dbReference>
<evidence type="ECO:0000259" key="2">
    <source>
        <dbReference type="SMART" id="SM00479"/>
    </source>
</evidence>
<keyword evidence="1" id="KW-0378">Hydrolase</keyword>
<gene>
    <name evidence="3" type="ORF">IAD23_05645</name>
</gene>
<reference evidence="3" key="1">
    <citation type="submission" date="2020-10" db="EMBL/GenBank/DDBJ databases">
        <authorList>
            <person name="Gilroy R."/>
        </authorList>
    </citation>
    <scope>NUCLEOTIDE SEQUENCE</scope>
    <source>
        <strain evidence="3">CHK176-6737</strain>
    </source>
</reference>
<dbReference type="InterPro" id="IPR036397">
    <property type="entry name" value="RNaseH_sf"/>
</dbReference>
<dbReference type="NCBIfam" id="TIGR00573">
    <property type="entry name" value="dnaq"/>
    <property type="match status" value="1"/>
</dbReference>
<dbReference type="Pfam" id="PF00929">
    <property type="entry name" value="RNase_T"/>
    <property type="match status" value="1"/>
</dbReference>
<accession>A0A9D1MUV4</accession>
<dbReference type="InterPro" id="IPR013520">
    <property type="entry name" value="Ribonucl_H"/>
</dbReference>
<evidence type="ECO:0000313" key="3">
    <source>
        <dbReference type="EMBL" id="HIU69427.1"/>
    </source>
</evidence>
<dbReference type="EMBL" id="DVNM01000031">
    <property type="protein sequence ID" value="HIU69427.1"/>
    <property type="molecule type" value="Genomic_DNA"/>
</dbReference>
<reference evidence="3" key="2">
    <citation type="journal article" date="2021" name="PeerJ">
        <title>Extensive microbial diversity within the chicken gut microbiome revealed by metagenomics and culture.</title>
        <authorList>
            <person name="Gilroy R."/>
            <person name="Ravi A."/>
            <person name="Getino M."/>
            <person name="Pursley I."/>
            <person name="Horton D.L."/>
            <person name="Alikhan N.F."/>
            <person name="Baker D."/>
            <person name="Gharbi K."/>
            <person name="Hall N."/>
            <person name="Watson M."/>
            <person name="Adriaenssens E.M."/>
            <person name="Foster-Nyarko E."/>
            <person name="Jarju S."/>
            <person name="Secka A."/>
            <person name="Antonio M."/>
            <person name="Oren A."/>
            <person name="Chaudhuri R.R."/>
            <person name="La Ragione R."/>
            <person name="Hildebrand F."/>
            <person name="Pallen M.J."/>
        </authorList>
    </citation>
    <scope>NUCLEOTIDE SEQUENCE</scope>
    <source>
        <strain evidence="3">CHK176-6737</strain>
    </source>
</reference>
<dbReference type="PANTHER" id="PTHR30231">
    <property type="entry name" value="DNA POLYMERASE III SUBUNIT EPSILON"/>
    <property type="match status" value="1"/>
</dbReference>
<dbReference type="PANTHER" id="PTHR30231:SF41">
    <property type="entry name" value="DNA POLYMERASE III SUBUNIT EPSILON"/>
    <property type="match status" value="1"/>
</dbReference>
<evidence type="ECO:0000313" key="4">
    <source>
        <dbReference type="Proteomes" id="UP000824125"/>
    </source>
</evidence>
<keyword evidence="1" id="KW-0269">Exonuclease</keyword>
<dbReference type="InterPro" id="IPR012337">
    <property type="entry name" value="RNaseH-like_sf"/>
</dbReference>
<dbReference type="InterPro" id="IPR006054">
    <property type="entry name" value="DnaQ"/>
</dbReference>
<protein>
    <submittedName>
        <fullName evidence="3">3'-5' exoribonuclease</fullName>
    </submittedName>
</protein>
<dbReference type="GO" id="GO:0003677">
    <property type="term" value="F:DNA binding"/>
    <property type="evidence" value="ECO:0007669"/>
    <property type="project" value="InterPro"/>
</dbReference>
<dbReference type="GO" id="GO:0045004">
    <property type="term" value="P:DNA replication proofreading"/>
    <property type="evidence" value="ECO:0007669"/>
    <property type="project" value="TreeGrafter"/>
</dbReference>
<name>A0A9D1MUV4_9FIRM</name>
<organism evidence="3 4">
    <name type="scientific">Candidatus Scybalenecus merdavium</name>
    <dbReference type="NCBI Taxonomy" id="2840939"/>
    <lineage>
        <taxon>Bacteria</taxon>
        <taxon>Bacillati</taxon>
        <taxon>Bacillota</taxon>
        <taxon>Clostridia</taxon>
        <taxon>Eubacteriales</taxon>
        <taxon>Oscillospiraceae</taxon>
        <taxon>Oscillospiraceae incertae sedis</taxon>
        <taxon>Candidatus Scybalenecus</taxon>
    </lineage>
</organism>
<comment type="caution">
    <text evidence="3">The sequence shown here is derived from an EMBL/GenBank/DDBJ whole genome shotgun (WGS) entry which is preliminary data.</text>
</comment>
<dbReference type="AlphaFoldDB" id="A0A9D1MUV4"/>
<feature type="domain" description="Exonuclease" evidence="2">
    <location>
        <begin position="6"/>
        <end position="173"/>
    </location>
</feature>
<dbReference type="SMART" id="SM00479">
    <property type="entry name" value="EXOIII"/>
    <property type="match status" value="1"/>
</dbReference>
<sequence>MELPENYVVFDLETTGYTPKNAEIIEIGAIRCLGGEAYLRFRTFVCPQSAIPPFITDLTGITNEMVCTAPPWQEAVRAFLSFAGDLPVVGHNVRFDLSFMRHYASAIGETFDPPFYDTLALARRTFKTSPNKPENFKLETLKQFLGLSFTSHRALSDCEVTQYLFEYCRKKPG</sequence>
<evidence type="ECO:0000256" key="1">
    <source>
        <dbReference type="ARBA" id="ARBA00022839"/>
    </source>
</evidence>
<dbReference type="GO" id="GO:0008408">
    <property type="term" value="F:3'-5' exonuclease activity"/>
    <property type="evidence" value="ECO:0007669"/>
    <property type="project" value="TreeGrafter"/>
</dbReference>